<proteinExistence type="predicted"/>
<reference evidence="1 2" key="1">
    <citation type="journal article" date="2011" name="J. Bacteriol.">
        <title>Complete genome sequence of Amycolicicoccus subflavus DQS3-9A1T, an actinomycete isolated from crude oil-polluted soil.</title>
        <authorList>
            <person name="Cai M."/>
            <person name="Chen W.M."/>
            <person name="Nie Y."/>
            <person name="Chi C.Q."/>
            <person name="Wang Y.N."/>
            <person name="Tang Y.Q."/>
            <person name="Li G.Y."/>
            <person name="Wu X.L."/>
        </authorList>
    </citation>
    <scope>NUCLEOTIDE SEQUENCE [LARGE SCALE GENOMIC DNA]</scope>
    <source>
        <strain evidence="2">DSM 45089 / DQS3-9A1</strain>
    </source>
</reference>
<dbReference type="AlphaFoldDB" id="F6ENA2"/>
<dbReference type="EMBL" id="CP002786">
    <property type="protein sequence ID" value="AEF40373.1"/>
    <property type="molecule type" value="Genomic_DNA"/>
</dbReference>
<evidence type="ECO:0000313" key="1">
    <source>
        <dbReference type="EMBL" id="AEF40373.1"/>
    </source>
</evidence>
<dbReference type="KEGG" id="asd:AS9A_1924"/>
<dbReference type="HOGENOM" id="CLU_086002_0_0_11"/>
<protein>
    <submittedName>
        <fullName evidence="1">Uncharacterized protein</fullName>
    </submittedName>
</protein>
<dbReference type="OrthoDB" id="5188961at2"/>
<dbReference type="RefSeq" id="WP_013806722.1">
    <property type="nucleotide sequence ID" value="NC_015564.1"/>
</dbReference>
<organism evidence="1 2">
    <name type="scientific">Hoyosella subflava (strain DSM 45089 / JCM 17490 / NBRC 109087 / DQS3-9A1)</name>
    <name type="common">Amycolicicoccus subflavus</name>
    <dbReference type="NCBI Taxonomy" id="443218"/>
    <lineage>
        <taxon>Bacteria</taxon>
        <taxon>Bacillati</taxon>
        <taxon>Actinomycetota</taxon>
        <taxon>Actinomycetes</taxon>
        <taxon>Mycobacteriales</taxon>
        <taxon>Hoyosellaceae</taxon>
        <taxon>Hoyosella</taxon>
    </lineage>
</organism>
<evidence type="ECO:0000313" key="2">
    <source>
        <dbReference type="Proteomes" id="UP000009235"/>
    </source>
</evidence>
<keyword evidence="2" id="KW-1185">Reference proteome</keyword>
<name>F6ENA2_HOYSD</name>
<dbReference type="Proteomes" id="UP000009235">
    <property type="component" value="Chromosome"/>
</dbReference>
<sequence>MSTPSATLTVWGSSWLAGRAAPDDVIDALRQWAPLHVVVSGDRVASGGVDPHWFSESDGTAAHLLRLLRSGAAAAQSFRLVLPAPGDFRGVPLGSPFATAAAGAGEGVILAGATDVIGLVPAPEGAEALRWSVYSLPCPGTEPDYPALGDAELMLREATREAATALAKLEFIDTSGGQDVRPMIVEALADLSAVRYPDSIPPRAARVFDAANEIDAILTVADQHGPIGAISAAQAENRESLLRPLRTAVREARLAAVHACVAETRRRT</sequence>
<accession>F6ENA2</accession>
<dbReference type="eggNOG" id="ENOG5032EQ4">
    <property type="taxonomic scope" value="Bacteria"/>
</dbReference>
<dbReference type="STRING" id="443218.AS9A_1924"/>
<gene>
    <name evidence="1" type="ordered locus">AS9A_1924</name>
</gene>